<proteinExistence type="predicted"/>
<sequence>MNISHDDFELTVVKETPNYNEPLIVKEEPINEAYSTTVESVSKVDFFHSTMIQTKFPHRQLSHSITSPCSTSASAFTTPKKQHISHNRSPLYSSVNSHVHKRRTSSASVNGAERGLEGYIYALKIDWEVSPSSVTSVSKIPVQHPFEKFAYVPPETNSSRWRTTKPKMRLPKKKSKFRLQNIVAYLICKF</sequence>
<dbReference type="AlphaFoldDB" id="A0A2U1NLS6"/>
<dbReference type="OrthoDB" id="1698458at2759"/>
<accession>A0A2U1NLS6</accession>
<name>A0A2U1NLS6_ARTAN</name>
<evidence type="ECO:0000313" key="2">
    <source>
        <dbReference type="Proteomes" id="UP000245207"/>
    </source>
</evidence>
<organism evidence="1 2">
    <name type="scientific">Artemisia annua</name>
    <name type="common">Sweet wormwood</name>
    <dbReference type="NCBI Taxonomy" id="35608"/>
    <lineage>
        <taxon>Eukaryota</taxon>
        <taxon>Viridiplantae</taxon>
        <taxon>Streptophyta</taxon>
        <taxon>Embryophyta</taxon>
        <taxon>Tracheophyta</taxon>
        <taxon>Spermatophyta</taxon>
        <taxon>Magnoliopsida</taxon>
        <taxon>eudicotyledons</taxon>
        <taxon>Gunneridae</taxon>
        <taxon>Pentapetalae</taxon>
        <taxon>asterids</taxon>
        <taxon>campanulids</taxon>
        <taxon>Asterales</taxon>
        <taxon>Asteraceae</taxon>
        <taxon>Asteroideae</taxon>
        <taxon>Anthemideae</taxon>
        <taxon>Artemisiinae</taxon>
        <taxon>Artemisia</taxon>
    </lineage>
</organism>
<dbReference type="Proteomes" id="UP000245207">
    <property type="component" value="Unassembled WGS sequence"/>
</dbReference>
<keyword evidence="1" id="KW-0378">Hydrolase</keyword>
<dbReference type="EMBL" id="PKPP01002565">
    <property type="protein sequence ID" value="PWA74455.1"/>
    <property type="molecule type" value="Genomic_DNA"/>
</dbReference>
<keyword evidence="2" id="KW-1185">Reference proteome</keyword>
<reference evidence="1 2" key="1">
    <citation type="journal article" date="2018" name="Mol. Plant">
        <title>The genome of Artemisia annua provides insight into the evolution of Asteraceae family and artemisinin biosynthesis.</title>
        <authorList>
            <person name="Shen Q."/>
            <person name="Zhang L."/>
            <person name="Liao Z."/>
            <person name="Wang S."/>
            <person name="Yan T."/>
            <person name="Shi P."/>
            <person name="Liu M."/>
            <person name="Fu X."/>
            <person name="Pan Q."/>
            <person name="Wang Y."/>
            <person name="Lv Z."/>
            <person name="Lu X."/>
            <person name="Zhang F."/>
            <person name="Jiang W."/>
            <person name="Ma Y."/>
            <person name="Chen M."/>
            <person name="Hao X."/>
            <person name="Li L."/>
            <person name="Tang Y."/>
            <person name="Lv G."/>
            <person name="Zhou Y."/>
            <person name="Sun X."/>
            <person name="Brodelius P.E."/>
            <person name="Rose J.K.C."/>
            <person name="Tang K."/>
        </authorList>
    </citation>
    <scope>NUCLEOTIDE SEQUENCE [LARGE SCALE GENOMIC DNA]</scope>
    <source>
        <strain evidence="2">cv. Huhao1</strain>
        <tissue evidence="1">Leaf</tissue>
    </source>
</reference>
<protein>
    <submittedName>
        <fullName evidence="1">ATP-dependent helicase, C-terminal</fullName>
    </submittedName>
</protein>
<comment type="caution">
    <text evidence="1">The sequence shown here is derived from an EMBL/GenBank/DDBJ whole genome shotgun (WGS) entry which is preliminary data.</text>
</comment>
<dbReference type="GO" id="GO:0004386">
    <property type="term" value="F:helicase activity"/>
    <property type="evidence" value="ECO:0007669"/>
    <property type="project" value="UniProtKB-KW"/>
</dbReference>
<keyword evidence="1" id="KW-0347">Helicase</keyword>
<gene>
    <name evidence="1" type="ORF">CTI12_AA252490</name>
</gene>
<keyword evidence="1" id="KW-0067">ATP-binding</keyword>
<evidence type="ECO:0000313" key="1">
    <source>
        <dbReference type="EMBL" id="PWA74455.1"/>
    </source>
</evidence>
<dbReference type="STRING" id="35608.A0A2U1NLS6"/>
<keyword evidence="1" id="KW-0547">Nucleotide-binding</keyword>